<feature type="compositionally biased region" description="Acidic residues" evidence="1">
    <location>
        <begin position="52"/>
        <end position="71"/>
    </location>
</feature>
<feature type="region of interest" description="Disordered" evidence="1">
    <location>
        <begin position="1"/>
        <end position="209"/>
    </location>
</feature>
<name>A0AAF0YF85_9TREE</name>
<sequence length="641" mass="70305">MSSRRNQPTGSRSESPIDPTEEVSAPRDFDAEAYWPRDDESDDDSNHHGDEGMDGYGDEDEQEAAANDEVDEEHRPSGTYLSLSPTELATDDEGANADVHPEESDESDPDSDDESESDSWSRSSSNHRAAARPSTSRTNPKHTPRAHRDSDDEPDSGADAAVDTYDNGVSSHAATSTAGRKRKRDAPSSEDESEHQASHEDNFASWPKGREREEIHADLNDAQATLEWWDSLAEHPGDLDPRGIKLLVLPHPLLRGLLESDWPVGPIDEAYREQVGHIRDAAIWLFKKLQFSTFRGKVIYLRRALRLITTPPAPHMPRCAPCARQNQSCVEGVEGRCQYCNLFPTKICDPAKAQRERKRKREEYERRKAVDVRGGKDKGKQTSDGSRGKDKAPKSTPLRRSRRPSRRQETEYNTPTGDAGDDEFEPLESSRPGPGPGVNRNDTAGRSRTTARSSPPPGTAVGTPGPSTQRGGSSADSDTPAPTSSTPTPGRQPLTLPRVLELLRAHVDEDGDTRRQFQGGVILDELESDLEVISSSVDVSHLSRHLLGNEKDAARKNWAEFLLKRLEVAVSRRVFGLGASTDRPDASRSSGAPEGTDRKGKRRQVDDGSSTAAGTQVSGEASPAGKKESSWGFFGMGLFRK</sequence>
<reference evidence="2" key="1">
    <citation type="submission" date="2023-10" db="EMBL/GenBank/DDBJ databases">
        <authorList>
            <person name="Noh H."/>
        </authorList>
    </citation>
    <scope>NUCLEOTIDE SEQUENCE</scope>
    <source>
        <strain evidence="2">DUCC4014</strain>
    </source>
</reference>
<proteinExistence type="predicted"/>
<protein>
    <submittedName>
        <fullName evidence="2">Uncharacterized protein</fullName>
    </submittedName>
</protein>
<feature type="compositionally biased region" description="Basic and acidic residues" evidence="1">
    <location>
        <begin position="361"/>
        <end position="393"/>
    </location>
</feature>
<organism evidence="2 3">
    <name type="scientific">Vanrija pseudolonga</name>
    <dbReference type="NCBI Taxonomy" id="143232"/>
    <lineage>
        <taxon>Eukaryota</taxon>
        <taxon>Fungi</taxon>
        <taxon>Dikarya</taxon>
        <taxon>Basidiomycota</taxon>
        <taxon>Agaricomycotina</taxon>
        <taxon>Tremellomycetes</taxon>
        <taxon>Trichosporonales</taxon>
        <taxon>Trichosporonaceae</taxon>
        <taxon>Vanrija</taxon>
    </lineage>
</organism>
<feature type="compositionally biased region" description="Polar residues" evidence="1">
    <location>
        <begin position="607"/>
        <end position="619"/>
    </location>
</feature>
<feature type="compositionally biased region" description="Basic and acidic residues" evidence="1">
    <location>
        <begin position="595"/>
        <end position="606"/>
    </location>
</feature>
<evidence type="ECO:0000313" key="2">
    <source>
        <dbReference type="EMBL" id="WOO85252.1"/>
    </source>
</evidence>
<accession>A0AAF0YF85</accession>
<feature type="compositionally biased region" description="Acidic residues" evidence="1">
    <location>
        <begin position="103"/>
        <end position="117"/>
    </location>
</feature>
<feature type="region of interest" description="Disordered" evidence="1">
    <location>
        <begin position="351"/>
        <end position="494"/>
    </location>
</feature>
<dbReference type="RefSeq" id="XP_062631278.1">
    <property type="nucleotide sequence ID" value="XM_062775294.1"/>
</dbReference>
<feature type="compositionally biased region" description="Polar residues" evidence="1">
    <location>
        <begin position="1"/>
        <end position="14"/>
    </location>
</feature>
<dbReference type="AlphaFoldDB" id="A0AAF0YF85"/>
<gene>
    <name evidence="2" type="ORF">LOC62_06G008752</name>
</gene>
<evidence type="ECO:0000313" key="3">
    <source>
        <dbReference type="Proteomes" id="UP000827549"/>
    </source>
</evidence>
<feature type="compositionally biased region" description="Basic and acidic residues" evidence="1">
    <location>
        <begin position="24"/>
        <end position="51"/>
    </location>
</feature>
<feature type="compositionally biased region" description="Polar residues" evidence="1">
    <location>
        <begin position="440"/>
        <end position="452"/>
    </location>
</feature>
<feature type="region of interest" description="Disordered" evidence="1">
    <location>
        <begin position="578"/>
        <end position="641"/>
    </location>
</feature>
<dbReference type="Proteomes" id="UP000827549">
    <property type="component" value="Chromosome 6"/>
</dbReference>
<feature type="compositionally biased region" description="Polar residues" evidence="1">
    <location>
        <begin position="167"/>
        <end position="178"/>
    </location>
</feature>
<dbReference type="GeneID" id="87811916"/>
<evidence type="ECO:0000256" key="1">
    <source>
        <dbReference type="SAM" id="MobiDB-lite"/>
    </source>
</evidence>
<keyword evidence="3" id="KW-1185">Reference proteome</keyword>
<dbReference type="EMBL" id="CP086719">
    <property type="protein sequence ID" value="WOO85252.1"/>
    <property type="molecule type" value="Genomic_DNA"/>
</dbReference>
<feature type="compositionally biased region" description="Basic and acidic residues" evidence="1">
    <location>
        <begin position="194"/>
        <end position="209"/>
    </location>
</feature>
<feature type="compositionally biased region" description="Low complexity" evidence="1">
    <location>
        <begin position="459"/>
        <end position="489"/>
    </location>
</feature>